<organism evidence="2 3">
    <name type="scientific">Cinchona calisaya</name>
    <dbReference type="NCBI Taxonomy" id="153742"/>
    <lineage>
        <taxon>Eukaryota</taxon>
        <taxon>Viridiplantae</taxon>
        <taxon>Streptophyta</taxon>
        <taxon>Embryophyta</taxon>
        <taxon>Tracheophyta</taxon>
        <taxon>Spermatophyta</taxon>
        <taxon>Magnoliopsida</taxon>
        <taxon>eudicotyledons</taxon>
        <taxon>Gunneridae</taxon>
        <taxon>Pentapetalae</taxon>
        <taxon>asterids</taxon>
        <taxon>lamiids</taxon>
        <taxon>Gentianales</taxon>
        <taxon>Rubiaceae</taxon>
        <taxon>Cinchonoideae</taxon>
        <taxon>Cinchoneae</taxon>
        <taxon>Cinchona</taxon>
    </lineage>
</organism>
<dbReference type="EMBL" id="JBJUIK010000017">
    <property type="protein sequence ID" value="KAL3498272.1"/>
    <property type="molecule type" value="Genomic_DNA"/>
</dbReference>
<feature type="domain" description="Zinc knuckle CX2CX4HX4C" evidence="1">
    <location>
        <begin position="107"/>
        <end position="153"/>
    </location>
</feature>
<evidence type="ECO:0000313" key="3">
    <source>
        <dbReference type="Proteomes" id="UP001630127"/>
    </source>
</evidence>
<dbReference type="InterPro" id="IPR025836">
    <property type="entry name" value="Zn_knuckle_CX2CX4HX4C"/>
</dbReference>
<dbReference type="AlphaFoldDB" id="A0ABD2XXJ3"/>
<dbReference type="InterPro" id="IPR040256">
    <property type="entry name" value="At4g02000-like"/>
</dbReference>
<gene>
    <name evidence="2" type="ORF">ACH5RR_041004</name>
</gene>
<sequence length="237" mass="26984">MVKELEKFMSKFSISEEELDGINLDKEDIQKVVANCQKSLLGKVIGEKQINFVSNKSYANQIWNLHLHWVAKETGFKIGKKFKEIKDVVVSLVEGKEGKHIKMLVEVDITKPLLRGFLVRSEGDQKWVNFRYEKLPNFCFHYGIIGHSIETCTNRKSMGDSSKLQFGSWLNEGSNKIVNGTTRKEVARAPSNKDLQVNQQWSGNKTPTIQLELKKTINLQKEDSKKASVSSPKRATL</sequence>
<comment type="caution">
    <text evidence="2">The sequence shown here is derived from an EMBL/GenBank/DDBJ whole genome shotgun (WGS) entry which is preliminary data.</text>
</comment>
<proteinExistence type="predicted"/>
<accession>A0ABD2XXJ3</accession>
<dbReference type="Proteomes" id="UP001630127">
    <property type="component" value="Unassembled WGS sequence"/>
</dbReference>
<dbReference type="Pfam" id="PF14392">
    <property type="entry name" value="zf-CCHC_4"/>
    <property type="match status" value="1"/>
</dbReference>
<evidence type="ECO:0000313" key="2">
    <source>
        <dbReference type="EMBL" id="KAL3498272.1"/>
    </source>
</evidence>
<dbReference type="PANTHER" id="PTHR31286:SF178">
    <property type="entry name" value="DUF4283 DOMAIN-CONTAINING PROTEIN"/>
    <property type="match status" value="1"/>
</dbReference>
<dbReference type="PANTHER" id="PTHR31286">
    <property type="entry name" value="GLYCINE-RICH CELL WALL STRUCTURAL PROTEIN 1.8-LIKE"/>
    <property type="match status" value="1"/>
</dbReference>
<keyword evidence="3" id="KW-1185">Reference proteome</keyword>
<protein>
    <recommendedName>
        <fullName evidence="1">Zinc knuckle CX2CX4HX4C domain-containing protein</fullName>
    </recommendedName>
</protein>
<evidence type="ECO:0000259" key="1">
    <source>
        <dbReference type="Pfam" id="PF14392"/>
    </source>
</evidence>
<reference evidence="2 3" key="1">
    <citation type="submission" date="2024-11" db="EMBL/GenBank/DDBJ databases">
        <title>A near-complete genome assembly of Cinchona calisaya.</title>
        <authorList>
            <person name="Lian D.C."/>
            <person name="Zhao X.W."/>
            <person name="Wei L."/>
        </authorList>
    </citation>
    <scope>NUCLEOTIDE SEQUENCE [LARGE SCALE GENOMIC DNA]</scope>
    <source>
        <tissue evidence="2">Nenye</tissue>
    </source>
</reference>
<name>A0ABD2XXJ3_9GENT</name>